<gene>
    <name evidence="1" type="ORF">LCGC14_1990640</name>
</gene>
<dbReference type="EMBL" id="LAZR01022446">
    <property type="protein sequence ID" value="KKL81845.1"/>
    <property type="molecule type" value="Genomic_DNA"/>
</dbReference>
<reference evidence="1" key="1">
    <citation type="journal article" date="2015" name="Nature">
        <title>Complex archaea that bridge the gap between prokaryotes and eukaryotes.</title>
        <authorList>
            <person name="Spang A."/>
            <person name="Saw J.H."/>
            <person name="Jorgensen S.L."/>
            <person name="Zaremba-Niedzwiedzka K."/>
            <person name="Martijn J."/>
            <person name="Lind A.E."/>
            <person name="van Eijk R."/>
            <person name="Schleper C."/>
            <person name="Guy L."/>
            <person name="Ettema T.J."/>
        </authorList>
    </citation>
    <scope>NUCLEOTIDE SEQUENCE</scope>
</reference>
<evidence type="ECO:0000313" key="1">
    <source>
        <dbReference type="EMBL" id="KKL81845.1"/>
    </source>
</evidence>
<accession>A0A0F9HJI7</accession>
<dbReference type="AlphaFoldDB" id="A0A0F9HJI7"/>
<protein>
    <submittedName>
        <fullName evidence="1">Uncharacterized protein</fullName>
    </submittedName>
</protein>
<sequence length="104" mass="11346">MSKNNCTNCGRQRSRVCDTCVDPTCKGCAVILRLGSTSAEYTECPTCVAERSEEEEHGPKSVSIKSIVPDTEPRLAPGIMANSTVWADGLGFRRRQWSKRGVAP</sequence>
<comment type="caution">
    <text evidence="1">The sequence shown here is derived from an EMBL/GenBank/DDBJ whole genome shotgun (WGS) entry which is preliminary data.</text>
</comment>
<name>A0A0F9HJI7_9ZZZZ</name>
<proteinExistence type="predicted"/>
<organism evidence="1">
    <name type="scientific">marine sediment metagenome</name>
    <dbReference type="NCBI Taxonomy" id="412755"/>
    <lineage>
        <taxon>unclassified sequences</taxon>
        <taxon>metagenomes</taxon>
        <taxon>ecological metagenomes</taxon>
    </lineage>
</organism>